<proteinExistence type="predicted"/>
<evidence type="ECO:0000313" key="2">
    <source>
        <dbReference type="EMBL" id="KNB13817.1"/>
    </source>
</evidence>
<dbReference type="EMBL" id="DS231713">
    <property type="protein sequence ID" value="KNB13817.1"/>
    <property type="molecule type" value="Genomic_DNA"/>
</dbReference>
<sequence>MTASPRAVHLAVLMERQPSAQPIDFDVRGAGGTTTAFDLALGHRQPKTGQEAVKERIKELNIENGRVHYEAAFYANLANNVLRNLFPVLLSPISLLCLLLMKKDHLKDALASPELGRYIEGLALGSKTGRTHNIVALSQSGMASQTSPSASPVNSPTHPRVEVPLSGEAKKPDHTLYGIIVSLTRDNGNMRQSIELNKNLVHVVLIKLIREVREAIHGICAVINQANIVIGYANNMWQRDVGSGSAVRWPSQLKLPTADGTVPRRKNSLVCSLQPLSLSSRQPNFSPGRAESRSTIELMRRYDILQYQSACYKWLINLAKLQLLPAIEYHLVELVSAIRDYRTTNRNARTLLRHKLRRSF</sequence>
<evidence type="ECO:0000256" key="1">
    <source>
        <dbReference type="SAM" id="MobiDB-lite"/>
    </source>
</evidence>
<feature type="region of interest" description="Disordered" evidence="1">
    <location>
        <begin position="141"/>
        <end position="168"/>
    </location>
</feature>
<protein>
    <submittedName>
        <fullName evidence="2">Uncharacterized protein</fullName>
    </submittedName>
</protein>
<dbReference type="VEuPathDB" id="FungiDB:FOXG_20936"/>
<name>A0A0J9WS80_FUSO4</name>
<dbReference type="Proteomes" id="UP000009097">
    <property type="component" value="Unassembled WGS sequence"/>
</dbReference>
<dbReference type="RefSeq" id="XP_018251862.1">
    <property type="nucleotide sequence ID" value="XM_018401263.1"/>
</dbReference>
<gene>
    <name evidence="2" type="ORF">FOXG_20936</name>
</gene>
<dbReference type="AlphaFoldDB" id="A0A0J9WS80"/>
<organism evidence="2 3">
    <name type="scientific">Fusarium oxysporum f. sp. lycopersici (strain 4287 / CBS 123668 / FGSC 9935 / NRRL 34936)</name>
    <name type="common">Fusarium vascular wilt of tomato</name>
    <dbReference type="NCBI Taxonomy" id="426428"/>
    <lineage>
        <taxon>Eukaryota</taxon>
        <taxon>Fungi</taxon>
        <taxon>Dikarya</taxon>
        <taxon>Ascomycota</taxon>
        <taxon>Pezizomycotina</taxon>
        <taxon>Sordariomycetes</taxon>
        <taxon>Hypocreomycetidae</taxon>
        <taxon>Hypocreales</taxon>
        <taxon>Nectriaceae</taxon>
        <taxon>Fusarium</taxon>
        <taxon>Fusarium oxysporum species complex</taxon>
    </lineage>
</organism>
<dbReference type="KEGG" id="fox:FOXG_20936"/>
<dbReference type="GeneID" id="28961642"/>
<reference evidence="2" key="1">
    <citation type="submission" date="2007-04" db="EMBL/GenBank/DDBJ databases">
        <authorList>
            <consortium name="The Broad Institute Genome Sequencing Platform"/>
            <person name="Birren B."/>
            <person name="Lander E."/>
            <person name="Galagan J."/>
            <person name="Nusbaum C."/>
            <person name="Devon K."/>
            <person name="Ma L.-J."/>
            <person name="Jaffe D."/>
            <person name="Butler J."/>
            <person name="Alvarez P."/>
            <person name="Gnerre S."/>
            <person name="Grabherr M."/>
            <person name="Kleber M."/>
            <person name="Mauceli E."/>
            <person name="Brockman W."/>
            <person name="MacCallum I.A."/>
            <person name="Young S."/>
            <person name="LaButti K."/>
            <person name="DeCaprio D."/>
            <person name="Crawford M."/>
            <person name="Koehrsen M."/>
            <person name="Engels R."/>
            <person name="Montgomery P."/>
            <person name="Pearson M."/>
            <person name="Howarth C."/>
            <person name="Larson L."/>
            <person name="White J."/>
            <person name="O'Leary S."/>
            <person name="Kodira C."/>
            <person name="Zeng Q."/>
            <person name="Yandava C."/>
            <person name="Alvarado L."/>
            <person name="Kistler C."/>
            <person name="Shim W.-B."/>
            <person name="Kang S."/>
            <person name="Woloshuk C."/>
        </authorList>
    </citation>
    <scope>NUCLEOTIDE SEQUENCE</scope>
    <source>
        <strain evidence="2">4287</strain>
    </source>
</reference>
<reference evidence="2" key="2">
    <citation type="journal article" date="2010" name="Nature">
        <title>Comparative genomics reveals mobile pathogenicity chromosomes in Fusarium.</title>
        <authorList>
            <person name="Ma L.J."/>
            <person name="van der Does H.C."/>
            <person name="Borkovich K.A."/>
            <person name="Coleman J.J."/>
            <person name="Daboussi M.J."/>
            <person name="Di Pietro A."/>
            <person name="Dufresne M."/>
            <person name="Freitag M."/>
            <person name="Grabherr M."/>
            <person name="Henrissat B."/>
            <person name="Houterman P.M."/>
            <person name="Kang S."/>
            <person name="Shim W.B."/>
            <person name="Woloshuk C."/>
            <person name="Xie X."/>
            <person name="Xu J.R."/>
            <person name="Antoniw J."/>
            <person name="Baker S.E."/>
            <person name="Bluhm B.H."/>
            <person name="Breakspear A."/>
            <person name="Brown D.W."/>
            <person name="Butchko R.A."/>
            <person name="Chapman S."/>
            <person name="Coulson R."/>
            <person name="Coutinho P.M."/>
            <person name="Danchin E.G."/>
            <person name="Diener A."/>
            <person name="Gale L.R."/>
            <person name="Gardiner D.M."/>
            <person name="Goff S."/>
            <person name="Hammond-Kosack K.E."/>
            <person name="Hilburn K."/>
            <person name="Hua-Van A."/>
            <person name="Jonkers W."/>
            <person name="Kazan K."/>
            <person name="Kodira C.D."/>
            <person name="Koehrsen M."/>
            <person name="Kumar L."/>
            <person name="Lee Y.H."/>
            <person name="Li L."/>
            <person name="Manners J.M."/>
            <person name="Miranda-Saavedra D."/>
            <person name="Mukherjee M."/>
            <person name="Park G."/>
            <person name="Park J."/>
            <person name="Park S.Y."/>
            <person name="Proctor R.H."/>
            <person name="Regev A."/>
            <person name="Ruiz-Roldan M.C."/>
            <person name="Sain D."/>
            <person name="Sakthikumar S."/>
            <person name="Sykes S."/>
            <person name="Schwartz D.C."/>
            <person name="Turgeon B.G."/>
            <person name="Wapinski I."/>
            <person name="Yoder O."/>
            <person name="Young S."/>
            <person name="Zeng Q."/>
            <person name="Zhou S."/>
            <person name="Galagan J."/>
            <person name="Cuomo C.A."/>
            <person name="Kistler H.C."/>
            <person name="Rep M."/>
        </authorList>
    </citation>
    <scope>NUCLEOTIDE SEQUENCE [LARGE SCALE GENOMIC DNA]</scope>
    <source>
        <strain evidence="2">4287</strain>
    </source>
</reference>
<accession>A0A0J9WS80</accession>
<evidence type="ECO:0000313" key="3">
    <source>
        <dbReference type="Proteomes" id="UP000009097"/>
    </source>
</evidence>
<feature type="compositionally biased region" description="Polar residues" evidence="1">
    <location>
        <begin position="141"/>
        <end position="157"/>
    </location>
</feature>